<dbReference type="EMBL" id="JBHSHT010000002">
    <property type="protein sequence ID" value="MFC4825413.1"/>
    <property type="molecule type" value="Genomic_DNA"/>
</dbReference>
<proteinExistence type="predicted"/>
<dbReference type="Proteomes" id="UP001595945">
    <property type="component" value="Unassembled WGS sequence"/>
</dbReference>
<evidence type="ECO:0000313" key="3">
    <source>
        <dbReference type="Proteomes" id="UP001595945"/>
    </source>
</evidence>
<sequence length="131" mass="14632">MRRRRVLLGTTTVATALAGCSVQSSRSSMLDLVAFNHTDSPYTVEMGLFRGGGDATRSEARAYDGSIDVESQGRAQRENVAETRPYLVRYSVYEDNRRTTDEDHVHYYPEDDGNDESLAFDIGSEGTLSRR</sequence>
<evidence type="ECO:0000313" key="2">
    <source>
        <dbReference type="EMBL" id="MFC4825413.1"/>
    </source>
</evidence>
<name>A0ABD5Q449_9EURY</name>
<dbReference type="RefSeq" id="WP_254268923.1">
    <property type="nucleotide sequence ID" value="NZ_CP100400.1"/>
</dbReference>
<evidence type="ECO:0000256" key="1">
    <source>
        <dbReference type="SAM" id="MobiDB-lite"/>
    </source>
</evidence>
<gene>
    <name evidence="2" type="ORF">ACFO9K_14215</name>
</gene>
<feature type="region of interest" description="Disordered" evidence="1">
    <location>
        <begin position="104"/>
        <end position="131"/>
    </location>
</feature>
<protein>
    <submittedName>
        <fullName evidence="2">Uncharacterized protein</fullName>
    </submittedName>
</protein>
<dbReference type="PROSITE" id="PS51257">
    <property type="entry name" value="PROKAR_LIPOPROTEIN"/>
    <property type="match status" value="1"/>
</dbReference>
<reference evidence="2 3" key="1">
    <citation type="journal article" date="2019" name="Int. J. Syst. Evol. Microbiol.">
        <title>The Global Catalogue of Microorganisms (GCM) 10K type strain sequencing project: providing services to taxonomists for standard genome sequencing and annotation.</title>
        <authorList>
            <consortium name="The Broad Institute Genomics Platform"/>
            <consortium name="The Broad Institute Genome Sequencing Center for Infectious Disease"/>
            <person name="Wu L."/>
            <person name="Ma J."/>
        </authorList>
    </citation>
    <scope>NUCLEOTIDE SEQUENCE [LARGE SCALE GENOMIC DNA]</scope>
    <source>
        <strain evidence="2 3">XZYJ18</strain>
    </source>
</reference>
<comment type="caution">
    <text evidence="2">The sequence shown here is derived from an EMBL/GenBank/DDBJ whole genome shotgun (WGS) entry which is preliminary data.</text>
</comment>
<dbReference type="AlphaFoldDB" id="A0ABD5Q449"/>
<keyword evidence="3" id="KW-1185">Reference proteome</keyword>
<accession>A0ABD5Q449</accession>
<dbReference type="GeneID" id="73043871"/>
<organism evidence="2 3">
    <name type="scientific">Halorussus aquaticus</name>
    <dbReference type="NCBI Taxonomy" id="2953748"/>
    <lineage>
        <taxon>Archaea</taxon>
        <taxon>Methanobacteriati</taxon>
        <taxon>Methanobacteriota</taxon>
        <taxon>Stenosarchaea group</taxon>
        <taxon>Halobacteria</taxon>
        <taxon>Halobacteriales</taxon>
        <taxon>Haladaptataceae</taxon>
        <taxon>Halorussus</taxon>
    </lineage>
</organism>